<dbReference type="PANTHER" id="PTHR30487:SF0">
    <property type="entry name" value="PREPILIN LEADER PEPTIDASE_N-METHYLTRANSFERASE-RELATED"/>
    <property type="match status" value="1"/>
</dbReference>
<organism evidence="4 5">
    <name type="scientific">Erwinia psidii</name>
    <dbReference type="NCBI Taxonomy" id="69224"/>
    <lineage>
        <taxon>Bacteria</taxon>
        <taxon>Pseudomonadati</taxon>
        <taxon>Pseudomonadota</taxon>
        <taxon>Gammaproteobacteria</taxon>
        <taxon>Enterobacterales</taxon>
        <taxon>Erwiniaceae</taxon>
        <taxon>Erwinia</taxon>
    </lineage>
</organism>
<feature type="transmembrane region" description="Helical" evidence="2">
    <location>
        <begin position="198"/>
        <end position="215"/>
    </location>
</feature>
<dbReference type="OrthoDB" id="6465738at2"/>
<dbReference type="GO" id="GO:0004190">
    <property type="term" value="F:aspartic-type endopeptidase activity"/>
    <property type="evidence" value="ECO:0007669"/>
    <property type="project" value="InterPro"/>
</dbReference>
<evidence type="ECO:0000259" key="3">
    <source>
        <dbReference type="Pfam" id="PF01478"/>
    </source>
</evidence>
<feature type="transmembrane region" description="Helical" evidence="2">
    <location>
        <begin position="12"/>
        <end position="31"/>
    </location>
</feature>
<feature type="domain" description="Prepilin type IV endopeptidase peptidase" evidence="3">
    <location>
        <begin position="79"/>
        <end position="184"/>
    </location>
</feature>
<name>A0A3N6RXR9_9GAMM</name>
<dbReference type="Pfam" id="PF01478">
    <property type="entry name" value="Peptidase_A24"/>
    <property type="match status" value="1"/>
</dbReference>
<dbReference type="InterPro" id="IPR050882">
    <property type="entry name" value="Prepilin_peptidase/N-MTase"/>
</dbReference>
<evidence type="ECO:0000313" key="4">
    <source>
        <dbReference type="EMBL" id="RQM37908.1"/>
    </source>
</evidence>
<feature type="transmembrane region" description="Helical" evidence="2">
    <location>
        <begin position="52"/>
        <end position="70"/>
    </location>
</feature>
<gene>
    <name evidence="4" type="ORF">EB241_11495</name>
</gene>
<feature type="transmembrane region" description="Helical" evidence="2">
    <location>
        <begin position="124"/>
        <end position="140"/>
    </location>
</feature>
<dbReference type="InterPro" id="IPR000045">
    <property type="entry name" value="Prepilin_IV_endopep_pep"/>
</dbReference>
<accession>A0A3N6RXR9</accession>
<dbReference type="PANTHER" id="PTHR30487">
    <property type="entry name" value="TYPE 4 PREPILIN-LIKE PROTEINS LEADER PEPTIDE-PROCESSING ENZYME"/>
    <property type="match status" value="1"/>
</dbReference>
<feature type="transmembrane region" description="Helical" evidence="2">
    <location>
        <begin position="76"/>
        <end position="95"/>
    </location>
</feature>
<protein>
    <submittedName>
        <fullName evidence="4">Prepilin peptidase</fullName>
    </submittedName>
</protein>
<keyword evidence="5" id="KW-1185">Reference proteome</keyword>
<reference evidence="4 5" key="1">
    <citation type="submission" date="2018-10" db="EMBL/GenBank/DDBJ databases">
        <title>Draft genome sequence for the type isolate of Erwinia psidii, agent causal of bacterial blight in guava (Psidium guajava) and wilt and die-back of Eucalyptus spp.</title>
        <authorList>
            <person name="Hermenegildo P.S."/>
            <person name="Santos S.A."/>
            <person name="Guimaraes L.M.S."/>
            <person name="Vidigal P.M.P."/>
            <person name="Pereira I.C."/>
            <person name="Badel J.L."/>
            <person name="Alfenas-Zerbini P."/>
            <person name="Ferreira M.A.S.V."/>
            <person name="Alfenas A.C."/>
        </authorList>
    </citation>
    <scope>NUCLEOTIDE SEQUENCE [LARGE SCALE GENOMIC DNA]</scope>
    <source>
        <strain evidence="4 5">IBSBF 435</strain>
    </source>
</reference>
<dbReference type="RefSeq" id="WP_124233265.1">
    <property type="nucleotide sequence ID" value="NZ_RHHM01000008.1"/>
</dbReference>
<evidence type="ECO:0000313" key="5">
    <source>
        <dbReference type="Proteomes" id="UP000279457"/>
    </source>
</evidence>
<comment type="similarity">
    <text evidence="1">Belongs to the peptidase A24 family.</text>
</comment>
<feature type="transmembrane region" description="Helical" evidence="2">
    <location>
        <begin position="161"/>
        <end position="186"/>
    </location>
</feature>
<dbReference type="GO" id="GO:0005886">
    <property type="term" value="C:plasma membrane"/>
    <property type="evidence" value="ECO:0007669"/>
    <property type="project" value="TreeGrafter"/>
</dbReference>
<keyword evidence="2" id="KW-0812">Transmembrane</keyword>
<proteinExistence type="inferred from homology"/>
<keyword evidence="2" id="KW-1133">Transmembrane helix</keyword>
<dbReference type="AlphaFoldDB" id="A0A3N6RXR9"/>
<dbReference type="GO" id="GO:0006465">
    <property type="term" value="P:signal peptide processing"/>
    <property type="evidence" value="ECO:0007669"/>
    <property type="project" value="TreeGrafter"/>
</dbReference>
<evidence type="ECO:0000256" key="1">
    <source>
        <dbReference type="ARBA" id="ARBA00005801"/>
    </source>
</evidence>
<keyword evidence="2" id="KW-0472">Membrane</keyword>
<sequence length="220" mass="24443">MTFMTLSLPWTAVVILFPLCLGIFSFMMHTVRISLTTWDQRISFFSSPTAHAEIRWIYAAVVTVIILAPVPEMDRLLAFFFCLFLFRLSLTDMLTGLLPRELTVRCLIAGFAAALVSTDFTSHLLSAYAALLIFGCWRYLSTRQNGRECLGLGDVWLAGGIGAWLGGVAGLYALLTGVVLFVLWQISVARLREGGPMGPWLSAGAIVMTLIRLYHPLFTW</sequence>
<dbReference type="Proteomes" id="UP000279457">
    <property type="component" value="Unassembled WGS sequence"/>
</dbReference>
<comment type="caution">
    <text evidence="4">The sequence shown here is derived from an EMBL/GenBank/DDBJ whole genome shotgun (WGS) entry which is preliminary data.</text>
</comment>
<dbReference type="Gene3D" id="1.20.120.1220">
    <property type="match status" value="1"/>
</dbReference>
<evidence type="ECO:0000256" key="2">
    <source>
        <dbReference type="SAM" id="Phobius"/>
    </source>
</evidence>
<dbReference type="EMBL" id="RHHM01000008">
    <property type="protein sequence ID" value="RQM37908.1"/>
    <property type="molecule type" value="Genomic_DNA"/>
</dbReference>